<accession>A0A067THG9</accession>
<dbReference type="GO" id="GO:0005829">
    <property type="term" value="C:cytosol"/>
    <property type="evidence" value="ECO:0007669"/>
    <property type="project" value="TreeGrafter"/>
</dbReference>
<protein>
    <recommendedName>
        <fullName evidence="4 8">Protein N-terminal glutamine amidohydrolase</fullName>
        <ecNumber evidence="3 8">3.5.1.122</ecNumber>
    </recommendedName>
    <alternativeName>
        <fullName evidence="6 8">Protein NH2-terminal glutamine deamidase</fullName>
    </alternativeName>
</protein>
<evidence type="ECO:0000256" key="5">
    <source>
        <dbReference type="ARBA" id="ARBA00022801"/>
    </source>
</evidence>
<feature type="region of interest" description="Disordered" evidence="9">
    <location>
        <begin position="149"/>
        <end position="169"/>
    </location>
</feature>
<evidence type="ECO:0000256" key="4">
    <source>
        <dbReference type="ARBA" id="ARBA00021247"/>
    </source>
</evidence>
<dbReference type="Gene3D" id="3.10.620.10">
    <property type="entry name" value="Protein N-terminal glutamine amidohydrolase, alpha beta roll"/>
    <property type="match status" value="1"/>
</dbReference>
<keyword evidence="5 8" id="KW-0378">Hydrolase</keyword>
<evidence type="ECO:0000256" key="8">
    <source>
        <dbReference type="RuleBase" id="RU367082"/>
    </source>
</evidence>
<dbReference type="InterPro" id="IPR037132">
    <property type="entry name" value="N_Gln_amidohydro_ab_roll_sf"/>
</dbReference>
<dbReference type="Pfam" id="PF09764">
    <property type="entry name" value="Nt_Gln_amidase"/>
    <property type="match status" value="1"/>
</dbReference>
<dbReference type="GO" id="GO:0005634">
    <property type="term" value="C:nucleus"/>
    <property type="evidence" value="ECO:0007669"/>
    <property type="project" value="TreeGrafter"/>
</dbReference>
<dbReference type="EC" id="3.5.1.122" evidence="3 8"/>
<sequence>MAPLVPSNSVYTSCYCEENIYLLCQEYLRSNAWENFVVFISNAHKTVALWSQKAARLEDNPVIWDYHVILVLRPRHKDTTEVNEPHTSWVYDFDTRLSMPCEWERYLCMTVPEGISPPIYESQFRVIPGELFVQHFASDRTHMLVKKLDQETDTEQRPSRRDAQYSSPPPIYAPICGPLALQEGITNNLMLNYVSMNGNYKDIYGFVVDRAGVDDIFRV</sequence>
<dbReference type="InterPro" id="IPR039733">
    <property type="entry name" value="NTAQ1"/>
</dbReference>
<evidence type="ECO:0000313" key="12">
    <source>
        <dbReference type="Proteomes" id="UP000027222"/>
    </source>
</evidence>
<organism evidence="11 12">
    <name type="scientific">Galerina marginata (strain CBS 339.88)</name>
    <dbReference type="NCBI Taxonomy" id="685588"/>
    <lineage>
        <taxon>Eukaryota</taxon>
        <taxon>Fungi</taxon>
        <taxon>Dikarya</taxon>
        <taxon>Basidiomycota</taxon>
        <taxon>Agaricomycotina</taxon>
        <taxon>Agaricomycetes</taxon>
        <taxon>Agaricomycetidae</taxon>
        <taxon>Agaricales</taxon>
        <taxon>Agaricineae</taxon>
        <taxon>Strophariaceae</taxon>
        <taxon>Galerina</taxon>
    </lineage>
</organism>
<comment type="similarity">
    <text evidence="1 8">Belongs to the NTAQ1 family.</text>
</comment>
<dbReference type="PANTHER" id="PTHR13035">
    <property type="entry name" value="PROTEIN N-TERMINAL GLUTAMINE AMIDOHYDROLASE"/>
    <property type="match status" value="1"/>
</dbReference>
<dbReference type="GO" id="GO:0008418">
    <property type="term" value="F:protein-N-terminal asparagine amidohydrolase activity"/>
    <property type="evidence" value="ECO:0007669"/>
    <property type="project" value="UniProtKB-UniRule"/>
</dbReference>
<dbReference type="Proteomes" id="UP000027222">
    <property type="component" value="Unassembled WGS sequence"/>
</dbReference>
<evidence type="ECO:0000313" key="11">
    <source>
        <dbReference type="EMBL" id="KDR81797.1"/>
    </source>
</evidence>
<dbReference type="HOGENOM" id="CLU_091083_0_0_1"/>
<name>A0A067THG9_GALM3</name>
<gene>
    <name evidence="11" type="ORF">GALMADRAFT_240006</name>
</gene>
<comment type="subunit">
    <text evidence="2 8">Monomer.</text>
</comment>
<dbReference type="InterPro" id="IPR023128">
    <property type="entry name" value="Prot_N_Gln_amidohydro_ab_roll"/>
</dbReference>
<evidence type="ECO:0000256" key="6">
    <source>
        <dbReference type="ARBA" id="ARBA00029677"/>
    </source>
</evidence>
<evidence type="ECO:0000256" key="1">
    <source>
        <dbReference type="ARBA" id="ARBA00008985"/>
    </source>
</evidence>
<dbReference type="PANTHER" id="PTHR13035:SF0">
    <property type="entry name" value="PROTEIN N-TERMINAL GLUTAMINE AMIDOHYDROLASE"/>
    <property type="match status" value="1"/>
</dbReference>
<evidence type="ECO:0000256" key="9">
    <source>
        <dbReference type="SAM" id="MobiDB-lite"/>
    </source>
</evidence>
<reference evidence="12" key="1">
    <citation type="journal article" date="2014" name="Proc. Natl. Acad. Sci. U.S.A.">
        <title>Extensive sampling of basidiomycete genomes demonstrates inadequacy of the white-rot/brown-rot paradigm for wood decay fungi.</title>
        <authorList>
            <person name="Riley R."/>
            <person name="Salamov A.A."/>
            <person name="Brown D.W."/>
            <person name="Nagy L.G."/>
            <person name="Floudas D."/>
            <person name="Held B.W."/>
            <person name="Levasseur A."/>
            <person name="Lombard V."/>
            <person name="Morin E."/>
            <person name="Otillar R."/>
            <person name="Lindquist E.A."/>
            <person name="Sun H."/>
            <person name="LaButti K.M."/>
            <person name="Schmutz J."/>
            <person name="Jabbour D."/>
            <person name="Luo H."/>
            <person name="Baker S.E."/>
            <person name="Pisabarro A.G."/>
            <person name="Walton J.D."/>
            <person name="Blanchette R.A."/>
            <person name="Henrissat B."/>
            <person name="Martin F."/>
            <person name="Cullen D."/>
            <person name="Hibbett D.S."/>
            <person name="Grigoriev I.V."/>
        </authorList>
    </citation>
    <scope>NUCLEOTIDE SEQUENCE [LARGE SCALE GENOMIC DNA]</scope>
    <source>
        <strain evidence="12">CBS 339.88</strain>
    </source>
</reference>
<comment type="function">
    <text evidence="8">Mediates the side-chain deamidation of N-terminal glutamine residues to glutamate, an important step in N-end rule pathway of protein degradation. Conversion of the resulting N-terminal glutamine to glutamate renders the protein susceptible to arginylation, polyubiquitination and degradation as specified by the N-end rule. Does not act on substrates with internal or C-terminal glutamine and does not act on non-glutamine residues in any position.</text>
</comment>
<proteinExistence type="inferred from homology"/>
<feature type="domain" description="Protein N-terminal glutamine amidohydrolase alpha beta roll" evidence="10">
    <location>
        <begin position="11"/>
        <end position="213"/>
    </location>
</feature>
<evidence type="ECO:0000259" key="10">
    <source>
        <dbReference type="Pfam" id="PF09764"/>
    </source>
</evidence>
<dbReference type="AlphaFoldDB" id="A0A067THG9"/>
<evidence type="ECO:0000256" key="2">
    <source>
        <dbReference type="ARBA" id="ARBA00011245"/>
    </source>
</evidence>
<keyword evidence="12" id="KW-1185">Reference proteome</keyword>
<evidence type="ECO:0000256" key="7">
    <source>
        <dbReference type="ARBA" id="ARBA00048768"/>
    </source>
</evidence>
<feature type="compositionally biased region" description="Basic and acidic residues" evidence="9">
    <location>
        <begin position="149"/>
        <end position="163"/>
    </location>
</feature>
<dbReference type="EMBL" id="KL142370">
    <property type="protein sequence ID" value="KDR81797.1"/>
    <property type="molecule type" value="Genomic_DNA"/>
</dbReference>
<evidence type="ECO:0000256" key="3">
    <source>
        <dbReference type="ARBA" id="ARBA00012718"/>
    </source>
</evidence>
<dbReference type="OrthoDB" id="191192at2759"/>
<dbReference type="GO" id="GO:0070773">
    <property type="term" value="F:protein-N-terminal glutamine amidohydrolase activity"/>
    <property type="evidence" value="ECO:0007669"/>
    <property type="project" value="UniProtKB-UniRule"/>
</dbReference>
<comment type="catalytic activity">
    <reaction evidence="7 8">
        <text>N-terminal L-glutaminyl-[protein] + H2O = N-terminal L-glutamyl-[protein] + NH4(+)</text>
        <dbReference type="Rhea" id="RHEA:50680"/>
        <dbReference type="Rhea" id="RHEA-COMP:12668"/>
        <dbReference type="Rhea" id="RHEA-COMP:12777"/>
        <dbReference type="ChEBI" id="CHEBI:15377"/>
        <dbReference type="ChEBI" id="CHEBI:28938"/>
        <dbReference type="ChEBI" id="CHEBI:64721"/>
        <dbReference type="ChEBI" id="CHEBI:64722"/>
        <dbReference type="EC" id="3.5.1.122"/>
    </reaction>
</comment>